<dbReference type="InterPro" id="IPR046453">
    <property type="entry name" value="GpA_ATPase"/>
</dbReference>
<organism evidence="4 5">
    <name type="scientific">Rodentibacter caecimuris</name>
    <dbReference type="NCBI Taxonomy" id="1796644"/>
    <lineage>
        <taxon>Bacteria</taxon>
        <taxon>Pseudomonadati</taxon>
        <taxon>Pseudomonadota</taxon>
        <taxon>Gammaproteobacteria</taxon>
        <taxon>Pasteurellales</taxon>
        <taxon>Pasteurellaceae</taxon>
        <taxon>Rodentibacter</taxon>
    </lineage>
</organism>
<gene>
    <name evidence="4" type="ORF">BKG89_08055</name>
</gene>
<dbReference type="EMBL" id="MLAA01000035">
    <property type="protein sequence ID" value="OOF68297.1"/>
    <property type="molecule type" value="Genomic_DNA"/>
</dbReference>
<name>A0ABX3KX73_9PAST</name>
<reference evidence="4 5" key="1">
    <citation type="submission" date="2016-10" db="EMBL/GenBank/DDBJ databases">
        <title>Rodentibacter gen. nov. and new species.</title>
        <authorList>
            <person name="Christensen H."/>
        </authorList>
    </citation>
    <scope>NUCLEOTIDE SEQUENCE [LARGE SCALE GENOMIC DNA]</scope>
    <source>
        <strain evidence="4 5">1998236014</strain>
    </source>
</reference>
<comment type="caution">
    <text evidence="4">The sequence shown here is derived from an EMBL/GenBank/DDBJ whole genome shotgun (WGS) entry which is preliminary data.</text>
</comment>
<feature type="domain" description="Phage terminase large subunit GpA ATPase" evidence="2">
    <location>
        <begin position="40"/>
        <end position="302"/>
    </location>
</feature>
<evidence type="ECO:0000259" key="3">
    <source>
        <dbReference type="Pfam" id="PF20454"/>
    </source>
</evidence>
<evidence type="ECO:0000256" key="1">
    <source>
        <dbReference type="SAM" id="MobiDB-lite"/>
    </source>
</evidence>
<dbReference type="PANTHER" id="PTHR34413">
    <property type="entry name" value="PROPHAGE TAIL FIBER ASSEMBLY PROTEIN HOMOLOG TFAE-RELATED-RELATED"/>
    <property type="match status" value="1"/>
</dbReference>
<feature type="region of interest" description="Disordered" evidence="1">
    <location>
        <begin position="663"/>
        <end position="690"/>
    </location>
</feature>
<dbReference type="PANTHER" id="PTHR34413:SF2">
    <property type="entry name" value="PROPHAGE TAIL FIBER ASSEMBLY PROTEIN HOMOLOG TFAE-RELATED"/>
    <property type="match status" value="1"/>
</dbReference>
<protein>
    <submittedName>
        <fullName evidence="4">DNA packaging protein</fullName>
    </submittedName>
</protein>
<dbReference type="Proteomes" id="UP000188820">
    <property type="component" value="Unassembled WGS sequence"/>
</dbReference>
<dbReference type="Pfam" id="PF20454">
    <property type="entry name" value="GpA_nuclease"/>
    <property type="match status" value="1"/>
</dbReference>
<feature type="domain" description="Terminase large subunit GpA endonuclease" evidence="3">
    <location>
        <begin position="324"/>
        <end position="640"/>
    </location>
</feature>
<evidence type="ECO:0000313" key="5">
    <source>
        <dbReference type="Proteomes" id="UP000188820"/>
    </source>
</evidence>
<dbReference type="HAMAP" id="MF_04144">
    <property type="entry name" value="TERL_LAMBDA"/>
    <property type="match status" value="1"/>
</dbReference>
<accession>A0ABX3KX73</accession>
<evidence type="ECO:0000313" key="4">
    <source>
        <dbReference type="EMBL" id="OOF68297.1"/>
    </source>
</evidence>
<dbReference type="InterPro" id="IPR008866">
    <property type="entry name" value="Phage_lambda_GpA-like"/>
</dbReference>
<dbReference type="Pfam" id="PF05876">
    <property type="entry name" value="GpA_ATPase"/>
    <property type="match status" value="1"/>
</dbReference>
<dbReference type="InterPro" id="IPR051220">
    <property type="entry name" value="TFA_Chaperone"/>
</dbReference>
<evidence type="ECO:0000259" key="2">
    <source>
        <dbReference type="Pfam" id="PF05876"/>
    </source>
</evidence>
<dbReference type="InterPro" id="IPR046454">
    <property type="entry name" value="GpA_endonuclease"/>
</dbReference>
<proteinExistence type="inferred from homology"/>
<dbReference type="RefSeq" id="WP_077463876.1">
    <property type="nucleotide sequence ID" value="NZ_MLAA01000035.1"/>
</dbReference>
<keyword evidence="5" id="KW-1185">Reference proteome</keyword>
<sequence length="702" mass="80026">MFASAKDIRRDIANLIKAPRRMKVSEAVAEYMRVPVGGGNSVKWDKHTAAYMLEPMDCLNSREYDAVIFVGPARTGKTIGLIDGWITYSIICDPSDFLLVQLTQEKASEHSRKRLDRTFRCSPEIAKRLSPRKNDNNVHDKYFRAGNLLKIGWPSINVLSSSDYKYVALTDYDRWPEDIDGEGDGFSLASKRTTTFMSAGMTLVESSPGKDIADIKYTPKSTHEAPPTTGILSLYNRGDRRRFYWQCPECQEYFEPSMANMIGFRDDEDYVKASENARLQCPHCQTLIAPELKRQLNINGKWLKEGQTIDRNGVIHGEGRKSRIASFWLEGPAAAYQTWAQLTYKLLNAEQEYEMTGSEETLKAVTNTDWGLPYLPRSALEQRRADELMARREKTPEKTVPTQCRFLVAAVDVQGGKNRRFVVQIVGYGESGERWLIDRYNIAHTLPDEDGVIEKIDPRIPDDWQILVSDVLNKQYPLTDNELHLMPILAMAVDSGGEEGVTDNAYHFWRQCRRDGLAKRVYLVKGDSTKRQKLITRTYPDNTARSDRHSSARGDVPLYLLQTDHLKDRISNALARQTAGANYIHFPDWIGEWFFNELVYEERGADGKWVKPGKGNNEAFDLFCYAHAVAILRGYERIKWGDENDVPSWAKLPDVNPNIIRNSTALSSSESVEPTPKQHSPTISMKTQNNWLGEQRKTRGWL</sequence>